<proteinExistence type="predicted"/>
<reference evidence="1" key="2">
    <citation type="submission" date="2022-06" db="UniProtKB">
        <authorList>
            <consortium name="EnsemblMetazoa"/>
        </authorList>
    </citation>
    <scope>IDENTIFICATION</scope>
    <source>
        <strain evidence="1">PS312</strain>
    </source>
</reference>
<reference evidence="2" key="1">
    <citation type="journal article" date="2008" name="Nat. Genet.">
        <title>The Pristionchus pacificus genome provides a unique perspective on nematode lifestyle and parasitism.</title>
        <authorList>
            <person name="Dieterich C."/>
            <person name="Clifton S.W."/>
            <person name="Schuster L.N."/>
            <person name="Chinwalla A."/>
            <person name="Delehaunty K."/>
            <person name="Dinkelacker I."/>
            <person name="Fulton L."/>
            <person name="Fulton R."/>
            <person name="Godfrey J."/>
            <person name="Minx P."/>
            <person name="Mitreva M."/>
            <person name="Roeseler W."/>
            <person name="Tian H."/>
            <person name="Witte H."/>
            <person name="Yang S.P."/>
            <person name="Wilson R.K."/>
            <person name="Sommer R.J."/>
        </authorList>
    </citation>
    <scope>NUCLEOTIDE SEQUENCE [LARGE SCALE GENOMIC DNA]</scope>
    <source>
        <strain evidence="2">PS312</strain>
    </source>
</reference>
<protein>
    <submittedName>
        <fullName evidence="1">Uncharacterized protein</fullName>
    </submittedName>
</protein>
<dbReference type="EnsemblMetazoa" id="PPA36806.1">
    <property type="protein sequence ID" value="PPA36806.1"/>
    <property type="gene ID" value="WBGene00275175"/>
</dbReference>
<evidence type="ECO:0000313" key="1">
    <source>
        <dbReference type="EnsemblMetazoa" id="PPA36806.1"/>
    </source>
</evidence>
<accession>A0A8R1YUM2</accession>
<dbReference type="AlphaFoldDB" id="A0A2A6BQC4"/>
<organism evidence="1 2">
    <name type="scientific">Pristionchus pacificus</name>
    <name type="common">Parasitic nematode worm</name>
    <dbReference type="NCBI Taxonomy" id="54126"/>
    <lineage>
        <taxon>Eukaryota</taxon>
        <taxon>Metazoa</taxon>
        <taxon>Ecdysozoa</taxon>
        <taxon>Nematoda</taxon>
        <taxon>Chromadorea</taxon>
        <taxon>Rhabditida</taxon>
        <taxon>Rhabditina</taxon>
        <taxon>Diplogasteromorpha</taxon>
        <taxon>Diplogasteroidea</taxon>
        <taxon>Neodiplogasteridae</taxon>
        <taxon>Pristionchus</taxon>
    </lineage>
</organism>
<dbReference type="Proteomes" id="UP000005239">
    <property type="component" value="Unassembled WGS sequence"/>
</dbReference>
<sequence length="113" mass="13179">MDFNLIIQQSVLALLRATKTRKLVISGDRFFRSDNDFSVLESCLEFFTEAACLVNEIELTAEESFGDNWSKDMARTYWKRVRAMVASTQLATRLLIVYRNKYNVNVRIIMQKT</sequence>
<keyword evidence="2" id="KW-1185">Reference proteome</keyword>
<name>A0A2A6BQC4_PRIPA</name>
<accession>A0A2A6BQC4</accession>
<evidence type="ECO:0000313" key="2">
    <source>
        <dbReference type="Proteomes" id="UP000005239"/>
    </source>
</evidence>
<gene>
    <name evidence="1" type="primary">WBGene00275175</name>
</gene>